<dbReference type="STRING" id="1168034.FH5T_13870"/>
<dbReference type="RefSeq" id="WP_038559594.1">
    <property type="nucleotide sequence ID" value="NZ_FOHT01000024.1"/>
</dbReference>
<dbReference type="SUPFAM" id="SSF48208">
    <property type="entry name" value="Six-hairpin glycosidases"/>
    <property type="match status" value="1"/>
</dbReference>
<name>X5DYR1_9BACT</name>
<dbReference type="Proteomes" id="UP000181981">
    <property type="component" value="Unassembled WGS sequence"/>
</dbReference>
<gene>
    <name evidence="3" type="ORF">FH5T_13870</name>
    <name evidence="4" type="ORF">SAMN05444285_12476</name>
</gene>
<dbReference type="KEGG" id="dori:FH5T_13870"/>
<evidence type="ECO:0000256" key="1">
    <source>
        <dbReference type="ARBA" id="ARBA00008558"/>
    </source>
</evidence>
<dbReference type="AlphaFoldDB" id="X5DYR1"/>
<dbReference type="OrthoDB" id="618431at2"/>
<organism evidence="4 6">
    <name type="scientific">Draconibacterium orientale</name>
    <dbReference type="NCBI Taxonomy" id="1168034"/>
    <lineage>
        <taxon>Bacteria</taxon>
        <taxon>Pseudomonadati</taxon>
        <taxon>Bacteroidota</taxon>
        <taxon>Bacteroidia</taxon>
        <taxon>Marinilabiliales</taxon>
        <taxon>Prolixibacteraceae</taxon>
        <taxon>Draconibacterium</taxon>
    </lineage>
</organism>
<dbReference type="InterPro" id="IPR008928">
    <property type="entry name" value="6-hairpin_glycosidase_sf"/>
</dbReference>
<dbReference type="InterPro" id="IPR012341">
    <property type="entry name" value="6hp_glycosidase-like_sf"/>
</dbReference>
<evidence type="ECO:0000313" key="6">
    <source>
        <dbReference type="Proteomes" id="UP000181981"/>
    </source>
</evidence>
<sequence length="389" mass="45281">MDFKILSEQYKNELLNKVVPFWENNSLDKEFGGYFTCLKRDGEVFDTDKFIWLQARQVWMFAKLYNEVEQKPEWLQIALDGAEFLQKYGHDGKLNWYFSLTREGKPLVQPYNIFSDCFATMAFGQLSKATGNDEFAAISKDTFQNILKRSDNPKGDYNKLVPGTRPLKGFSLPMILCNLALEIEHLLDPELVNSTVEKVLHEVMEVFYQPDSGLILENVNPDGSFSDSFEGRLLNPGHAIEAMWFIMDLSERLKRPELAQKAVDIALRTLKYGWDEKFGGIFYFLDIKGNPPQQLEWDQKLWWVHIETLITLIKGYALTGNEECLAWFEKVHDYSWAHFADAEYGEWYGYLNRQGEVLLPLKGGKWKGCFHVPRGMFQVWKTLEKLNEK</sequence>
<dbReference type="HOGENOM" id="CLU_046651_0_1_10"/>
<evidence type="ECO:0000313" key="5">
    <source>
        <dbReference type="Proteomes" id="UP000023772"/>
    </source>
</evidence>
<dbReference type="CDD" id="cd00249">
    <property type="entry name" value="AGE"/>
    <property type="match status" value="1"/>
</dbReference>
<dbReference type="Proteomes" id="UP000023772">
    <property type="component" value="Chromosome"/>
</dbReference>
<protein>
    <submittedName>
        <fullName evidence="4">N-acylglucosamine 2-epimerase</fullName>
    </submittedName>
</protein>
<dbReference type="InterPro" id="IPR034116">
    <property type="entry name" value="AGE_dom"/>
</dbReference>
<dbReference type="eggNOG" id="COG2942">
    <property type="taxonomic scope" value="Bacteria"/>
</dbReference>
<reference evidence="4 6" key="2">
    <citation type="submission" date="2016-10" db="EMBL/GenBank/DDBJ databases">
        <authorList>
            <person name="de Groot N.N."/>
        </authorList>
    </citation>
    <scope>NUCLEOTIDE SEQUENCE [LARGE SCALE GENOMIC DNA]</scope>
    <source>
        <strain evidence="4 6">DSM 25947</strain>
    </source>
</reference>
<dbReference type="EMBL" id="FOHT01000024">
    <property type="protein sequence ID" value="SET82338.1"/>
    <property type="molecule type" value="Genomic_DNA"/>
</dbReference>
<accession>X5DYR1</accession>
<dbReference type="GO" id="GO:0016853">
    <property type="term" value="F:isomerase activity"/>
    <property type="evidence" value="ECO:0007669"/>
    <property type="project" value="UniProtKB-KW"/>
</dbReference>
<keyword evidence="5" id="KW-1185">Reference proteome</keyword>
<dbReference type="PANTHER" id="PTHR15108">
    <property type="entry name" value="N-ACYLGLUCOSAMINE-2-EPIMERASE"/>
    <property type="match status" value="1"/>
</dbReference>
<dbReference type="GO" id="GO:0005975">
    <property type="term" value="P:carbohydrate metabolic process"/>
    <property type="evidence" value="ECO:0007669"/>
    <property type="project" value="InterPro"/>
</dbReference>
<dbReference type="Gene3D" id="1.50.10.10">
    <property type="match status" value="1"/>
</dbReference>
<evidence type="ECO:0000313" key="4">
    <source>
        <dbReference type="EMBL" id="SET82338.1"/>
    </source>
</evidence>
<dbReference type="EMBL" id="CP007451">
    <property type="protein sequence ID" value="AHW60350.1"/>
    <property type="molecule type" value="Genomic_DNA"/>
</dbReference>
<keyword evidence="2" id="KW-0413">Isomerase</keyword>
<dbReference type="FunFam" id="1.50.10.10:FF:000021">
    <property type="entry name" value="N-acylglucosamine 2-epimerase"/>
    <property type="match status" value="1"/>
</dbReference>
<reference evidence="3 5" key="1">
    <citation type="submission" date="2014-03" db="EMBL/GenBank/DDBJ databases">
        <title>Complete genome sequence of a deeply braunched marine Bacteroidia bacterium Draconibacterium orientale type strain FH5T.</title>
        <authorList>
            <person name="Li X."/>
            <person name="Wang X."/>
            <person name="Xie Z."/>
            <person name="Du Z."/>
            <person name="Chen G."/>
        </authorList>
    </citation>
    <scope>NUCLEOTIDE SEQUENCE [LARGE SCALE GENOMIC DNA]</scope>
    <source>
        <strain evidence="3 5">FH5</strain>
    </source>
</reference>
<evidence type="ECO:0000313" key="3">
    <source>
        <dbReference type="EMBL" id="AHW60350.1"/>
    </source>
</evidence>
<comment type="similarity">
    <text evidence="1">Belongs to the N-acylglucosamine 2-epimerase family.</text>
</comment>
<proteinExistence type="inferred from homology"/>
<evidence type="ECO:0000256" key="2">
    <source>
        <dbReference type="ARBA" id="ARBA00023235"/>
    </source>
</evidence>
<dbReference type="InterPro" id="IPR010819">
    <property type="entry name" value="AGE/CE"/>
</dbReference>
<dbReference type="Pfam" id="PF07221">
    <property type="entry name" value="GlcNAc_2-epim"/>
    <property type="match status" value="1"/>
</dbReference>